<dbReference type="Gene3D" id="3.60.21.10">
    <property type="match status" value="1"/>
</dbReference>
<gene>
    <name evidence="4" type="ORF">MHL29_02365</name>
</gene>
<evidence type="ECO:0000259" key="3">
    <source>
        <dbReference type="Pfam" id="PF00149"/>
    </source>
</evidence>
<evidence type="ECO:0000256" key="2">
    <source>
        <dbReference type="SAM" id="Phobius"/>
    </source>
</evidence>
<keyword evidence="5" id="KW-1185">Reference proteome</keyword>
<keyword evidence="2" id="KW-0812">Transmembrane</keyword>
<dbReference type="Pfam" id="PF00149">
    <property type="entry name" value="Metallophos"/>
    <property type="match status" value="1"/>
</dbReference>
<reference evidence="4 5" key="1">
    <citation type="submission" date="2022-02" db="EMBL/GenBank/DDBJ databases">
        <title>Uncovering new skin microbiome diversity through culturing and metagenomics.</title>
        <authorList>
            <person name="Conlan S."/>
            <person name="Deming C."/>
            <person name="Nisc Comparative Sequencing Program N."/>
            <person name="Segre J.A."/>
        </authorList>
    </citation>
    <scope>NUCLEOTIDE SEQUENCE [LARGE SCALE GENOMIC DNA]</scope>
    <source>
        <strain evidence="4 5">ACRQZ</strain>
    </source>
</reference>
<evidence type="ECO:0000256" key="1">
    <source>
        <dbReference type="SAM" id="MobiDB-lite"/>
    </source>
</evidence>
<dbReference type="InterPro" id="IPR029052">
    <property type="entry name" value="Metallo-depent_PP-like"/>
</dbReference>
<accession>A0ABS9PYP3</accession>
<evidence type="ECO:0000313" key="5">
    <source>
        <dbReference type="Proteomes" id="UP001521931"/>
    </source>
</evidence>
<dbReference type="Proteomes" id="UP001521931">
    <property type="component" value="Unassembled WGS sequence"/>
</dbReference>
<feature type="compositionally biased region" description="Polar residues" evidence="1">
    <location>
        <begin position="381"/>
        <end position="397"/>
    </location>
</feature>
<sequence length="582" mass="60169">MVVLLGLATLTLASGLVGIAVTSVWPTQVSTQSYAATVRLSAEPDQLSTLHAPTLFGDLDLRFDGVLPAPGVNAVARVQDRITSVLATRDLSVSALKPMPAEIDDAVATTITQVGGKFAGGVLLTCVLVAFATRHWRSRDEPLRPWRRAVAIPALSLLLALTGTAGAAWSTFRPDRLESVGADGLLGYVRSNTAILADVEARSAQAQPYVKNMLALSAALQDKFVPAELATPASVKILLVSDIHGANAYPLMKQIVETEGITAVVDTGDLVNFGRVQEAEAAGLFTGIRSLGVPYLFVRGNHDAASPTDDALVERMTQVPGVVVLEPRRHAYTLATVGGLRIGGFNDPRWFGDTGGGPATQVPAAEAFGEAMRELRAGRATTAQESSTRGATASPSGGTPAPLTSGAVSGSTGASSSGAPPDSSSVAAAASSAAAADAERGLDVLVTHEPAAAEASGDAGIRLHGHMHSTALQGNRIQIGTFTGGGVVSHYIQGADGAELAGQPYAFDVLSFGGDCRLQTLTRYSYRDLLEGRPVYDDVRAINGRAIQSPLPSTGRVCRADAPVTLQDVRATTPDTSATPTP</sequence>
<feature type="transmembrane region" description="Helical" evidence="2">
    <location>
        <begin position="149"/>
        <end position="169"/>
    </location>
</feature>
<comment type="caution">
    <text evidence="4">The sequence shown here is derived from an EMBL/GenBank/DDBJ whole genome shotgun (WGS) entry which is preliminary data.</text>
</comment>
<protein>
    <submittedName>
        <fullName evidence="4">Metallophosphoesterase</fullName>
    </submittedName>
</protein>
<dbReference type="CDD" id="cd00838">
    <property type="entry name" value="MPP_superfamily"/>
    <property type="match status" value="1"/>
</dbReference>
<feature type="domain" description="Calcineurin-like phosphoesterase" evidence="3">
    <location>
        <begin position="236"/>
        <end position="308"/>
    </location>
</feature>
<feature type="compositionally biased region" description="Low complexity" evidence="1">
    <location>
        <begin position="404"/>
        <end position="425"/>
    </location>
</feature>
<dbReference type="RefSeq" id="WP_239261928.1">
    <property type="nucleotide sequence ID" value="NZ_JAKRCV010000004.1"/>
</dbReference>
<dbReference type="EMBL" id="JAKRCV010000004">
    <property type="protein sequence ID" value="MCG7320740.1"/>
    <property type="molecule type" value="Genomic_DNA"/>
</dbReference>
<organism evidence="4 5">
    <name type="scientific">Arsenicicoccus bolidensis</name>
    <dbReference type="NCBI Taxonomy" id="229480"/>
    <lineage>
        <taxon>Bacteria</taxon>
        <taxon>Bacillati</taxon>
        <taxon>Actinomycetota</taxon>
        <taxon>Actinomycetes</taxon>
        <taxon>Micrococcales</taxon>
        <taxon>Intrasporangiaceae</taxon>
        <taxon>Arsenicicoccus</taxon>
    </lineage>
</organism>
<dbReference type="SUPFAM" id="SSF56300">
    <property type="entry name" value="Metallo-dependent phosphatases"/>
    <property type="match status" value="1"/>
</dbReference>
<keyword evidence="2" id="KW-1133">Transmembrane helix</keyword>
<dbReference type="InterPro" id="IPR004843">
    <property type="entry name" value="Calcineurin-like_PHP"/>
</dbReference>
<name>A0ABS9PYP3_9MICO</name>
<feature type="region of interest" description="Disordered" evidence="1">
    <location>
        <begin position="378"/>
        <end position="425"/>
    </location>
</feature>
<feature type="transmembrane region" description="Helical" evidence="2">
    <location>
        <begin position="118"/>
        <end position="137"/>
    </location>
</feature>
<evidence type="ECO:0000313" key="4">
    <source>
        <dbReference type="EMBL" id="MCG7320740.1"/>
    </source>
</evidence>
<proteinExistence type="predicted"/>
<keyword evidence="2" id="KW-0472">Membrane</keyword>